<evidence type="ECO:0000256" key="3">
    <source>
        <dbReference type="SAM" id="Phobius"/>
    </source>
</evidence>
<feature type="compositionally biased region" description="Low complexity" evidence="2">
    <location>
        <begin position="535"/>
        <end position="546"/>
    </location>
</feature>
<dbReference type="Proteomes" id="UP001161017">
    <property type="component" value="Unassembled WGS sequence"/>
</dbReference>
<comment type="similarity">
    <text evidence="1">Belongs to the peptidase A1 family.</text>
</comment>
<evidence type="ECO:0000256" key="2">
    <source>
        <dbReference type="SAM" id="MobiDB-lite"/>
    </source>
</evidence>
<evidence type="ECO:0000256" key="1">
    <source>
        <dbReference type="ARBA" id="ARBA00007447"/>
    </source>
</evidence>
<dbReference type="InterPro" id="IPR033121">
    <property type="entry name" value="PEPTIDASE_A1"/>
</dbReference>
<evidence type="ECO:0000313" key="6">
    <source>
        <dbReference type="Proteomes" id="UP001161017"/>
    </source>
</evidence>
<proteinExistence type="inferred from homology"/>
<dbReference type="InterPro" id="IPR001461">
    <property type="entry name" value="Aspartic_peptidase_A1"/>
</dbReference>
<dbReference type="CDD" id="cd12087">
    <property type="entry name" value="TM_EGFR-like"/>
    <property type="match status" value="1"/>
</dbReference>
<dbReference type="GO" id="GO:0000324">
    <property type="term" value="C:fungal-type vacuole"/>
    <property type="evidence" value="ECO:0007669"/>
    <property type="project" value="TreeGrafter"/>
</dbReference>
<evidence type="ECO:0000259" key="4">
    <source>
        <dbReference type="PROSITE" id="PS51767"/>
    </source>
</evidence>
<evidence type="ECO:0000313" key="5">
    <source>
        <dbReference type="EMBL" id="MDI1489536.1"/>
    </source>
</evidence>
<dbReference type="Gene3D" id="2.40.70.10">
    <property type="entry name" value="Acid Proteases"/>
    <property type="match status" value="2"/>
</dbReference>
<dbReference type="GO" id="GO:0006508">
    <property type="term" value="P:proteolysis"/>
    <property type="evidence" value="ECO:0007669"/>
    <property type="project" value="InterPro"/>
</dbReference>
<accession>A0AA43QR04</accession>
<sequence length="616" mass="65790">MLKSWLQRRAGTSLPAAIVIAPSQQFDGNDGPWSSFNIEIGTPPQTVRVLPSTKSAQTFAINPLGCTSSDASNCSDSRGGFFNPNTSSSWTVNQDISGGLYPLELETDLNVTGTGLYGYDTVALSGGSPSLAQQVVASVADKAFFLGLFGLNPYSSPLPSTTAQLKTYLSTLNSSSLIPSMSWSYTAGNQYRSGPAYGSLILGGYDTSRFEPNDILFRFNDTSAGDFIVNIGSTFVFNNSGPLLTLASQDESLAVRVDSTTPYIILPETVYTQFEDTLGLVWDDDVGAYLVNDTLHDSLQKQDISVIFNLGNSSTKPGEGFNLTLPYSAFDLIAGPPLLNTPGRYFPLMRAANESQYVLGRTFLQEAYMTVDYERKNFSISQCTWDNGAQAHTVSITRPGASTTSNKSGGLSGGAIAGIVIGAIAALVLAVLAGVVLWRKRQGSKQAKTSEKPVGDHKHTPSAELDSPYTDPYGMVGKQGGEGHPHSPELETTVHKGHELAGSGPQDEVGPYFTPLAVPQEHPIELPATERRSRMLSSLSSMSQRSDAPRMHQRNPSDPISDISSSPRSPTEPQRSFSQTSTAAQQAHAAETVSPTSEQPDSPASHSRNTSDITSS</sequence>
<dbReference type="PRINTS" id="PR00792">
    <property type="entry name" value="PEPSIN"/>
</dbReference>
<feature type="region of interest" description="Disordered" evidence="2">
    <location>
        <begin position="495"/>
        <end position="514"/>
    </location>
</feature>
<dbReference type="AlphaFoldDB" id="A0AA43QR04"/>
<dbReference type="PANTHER" id="PTHR47966:SF51">
    <property type="entry name" value="BETA-SITE APP-CLEAVING ENZYME, ISOFORM A-RELATED"/>
    <property type="match status" value="1"/>
</dbReference>
<feature type="compositionally biased region" description="Low complexity" evidence="2">
    <location>
        <begin position="576"/>
        <end position="592"/>
    </location>
</feature>
<keyword evidence="3" id="KW-1133">Transmembrane helix</keyword>
<feature type="domain" description="Peptidase A1" evidence="4">
    <location>
        <begin position="34"/>
        <end position="381"/>
    </location>
</feature>
<feature type="compositionally biased region" description="Basic and acidic residues" evidence="2">
    <location>
        <begin position="448"/>
        <end position="461"/>
    </location>
</feature>
<feature type="transmembrane region" description="Helical" evidence="3">
    <location>
        <begin position="415"/>
        <end position="438"/>
    </location>
</feature>
<feature type="compositionally biased region" description="Low complexity" evidence="2">
    <location>
        <begin position="556"/>
        <end position="569"/>
    </location>
</feature>
<dbReference type="GO" id="GO:0004190">
    <property type="term" value="F:aspartic-type endopeptidase activity"/>
    <property type="evidence" value="ECO:0007669"/>
    <property type="project" value="InterPro"/>
</dbReference>
<dbReference type="SUPFAM" id="SSF50630">
    <property type="entry name" value="Acid proteases"/>
    <property type="match status" value="1"/>
</dbReference>
<feature type="compositionally biased region" description="Polar residues" evidence="2">
    <location>
        <begin position="593"/>
        <end position="616"/>
    </location>
</feature>
<name>A0AA43QR04_9LECA</name>
<keyword evidence="3" id="KW-0472">Membrane</keyword>
<feature type="region of interest" description="Disordered" evidence="2">
    <location>
        <begin position="527"/>
        <end position="616"/>
    </location>
</feature>
<keyword evidence="6" id="KW-1185">Reference proteome</keyword>
<protein>
    <recommendedName>
        <fullName evidence="4">Peptidase A1 domain-containing protein</fullName>
    </recommendedName>
</protein>
<dbReference type="PROSITE" id="PS51767">
    <property type="entry name" value="PEPTIDASE_A1"/>
    <property type="match status" value="1"/>
</dbReference>
<gene>
    <name evidence="5" type="ORF">OHK93_008817</name>
</gene>
<dbReference type="InterPro" id="IPR021109">
    <property type="entry name" value="Peptidase_aspartic_dom_sf"/>
</dbReference>
<organism evidence="5 6">
    <name type="scientific">Ramalina farinacea</name>
    <dbReference type="NCBI Taxonomy" id="258253"/>
    <lineage>
        <taxon>Eukaryota</taxon>
        <taxon>Fungi</taxon>
        <taxon>Dikarya</taxon>
        <taxon>Ascomycota</taxon>
        <taxon>Pezizomycotina</taxon>
        <taxon>Lecanoromycetes</taxon>
        <taxon>OSLEUM clade</taxon>
        <taxon>Lecanoromycetidae</taxon>
        <taxon>Lecanorales</taxon>
        <taxon>Lecanorineae</taxon>
        <taxon>Ramalinaceae</taxon>
        <taxon>Ramalina</taxon>
    </lineage>
</organism>
<dbReference type="InterPro" id="IPR034164">
    <property type="entry name" value="Pepsin-like_dom"/>
</dbReference>
<keyword evidence="3" id="KW-0812">Transmembrane</keyword>
<dbReference type="CDD" id="cd05471">
    <property type="entry name" value="pepsin_like"/>
    <property type="match status" value="1"/>
</dbReference>
<feature type="compositionally biased region" description="Basic and acidic residues" evidence="2">
    <location>
        <begin position="481"/>
        <end position="490"/>
    </location>
</feature>
<dbReference type="PANTHER" id="PTHR47966">
    <property type="entry name" value="BETA-SITE APP-CLEAVING ENZYME, ISOFORM A-RELATED"/>
    <property type="match status" value="1"/>
</dbReference>
<comment type="caution">
    <text evidence="5">The sequence shown here is derived from an EMBL/GenBank/DDBJ whole genome shotgun (WGS) entry which is preliminary data.</text>
</comment>
<dbReference type="EMBL" id="JAPUFD010000009">
    <property type="protein sequence ID" value="MDI1489536.1"/>
    <property type="molecule type" value="Genomic_DNA"/>
</dbReference>
<reference evidence="5" key="1">
    <citation type="journal article" date="2023" name="Genome Biol. Evol.">
        <title>First Whole Genome Sequence and Flow Cytometry Genome Size Data for the Lichen-Forming Fungus Ramalina farinacea (Ascomycota).</title>
        <authorList>
            <person name="Llewellyn T."/>
            <person name="Mian S."/>
            <person name="Hill R."/>
            <person name="Leitch I.J."/>
            <person name="Gaya E."/>
        </authorList>
    </citation>
    <scope>NUCLEOTIDE SEQUENCE</scope>
    <source>
        <strain evidence="5">LIQ254RAFAR</strain>
    </source>
</reference>
<feature type="region of interest" description="Disordered" evidence="2">
    <location>
        <begin position="443"/>
        <end position="490"/>
    </location>
</feature>
<dbReference type="Pfam" id="PF00026">
    <property type="entry name" value="Asp"/>
    <property type="match status" value="1"/>
</dbReference>